<comment type="caution">
    <text evidence="1">The sequence shown here is derived from an EMBL/GenBank/DDBJ whole genome shotgun (WGS) entry which is preliminary data.</text>
</comment>
<evidence type="ECO:0000313" key="2">
    <source>
        <dbReference type="Proteomes" id="UP000481876"/>
    </source>
</evidence>
<sequence>MTCDSANGKALSGPGSVQVLCCTFREDGYYALRLEDRVIDVRRCEWSDERSGIDVYALDDVTIDFTVDDPRFFDRIFYGRFTAIHKEVTA</sequence>
<organism evidence="1 2">
    <name type="scientific">Brucella anthropi</name>
    <name type="common">Ochrobactrum anthropi</name>
    <dbReference type="NCBI Taxonomy" id="529"/>
    <lineage>
        <taxon>Bacteria</taxon>
        <taxon>Pseudomonadati</taxon>
        <taxon>Pseudomonadota</taxon>
        <taxon>Alphaproteobacteria</taxon>
        <taxon>Hyphomicrobiales</taxon>
        <taxon>Brucellaceae</taxon>
        <taxon>Brucella/Ochrobactrum group</taxon>
        <taxon>Brucella</taxon>
    </lineage>
</organism>
<evidence type="ECO:0000313" key="1">
    <source>
        <dbReference type="EMBL" id="KAB2772421.1"/>
    </source>
</evidence>
<dbReference type="RefSeq" id="WP_151663276.1">
    <property type="nucleotide sequence ID" value="NZ_CP103346.1"/>
</dbReference>
<protein>
    <submittedName>
        <fullName evidence="1">Uncharacterized protein</fullName>
    </submittedName>
</protein>
<name>A0A6L3Z9B9_BRUAN</name>
<dbReference type="AlphaFoldDB" id="A0A6L3Z9B9"/>
<accession>A0A6L3Z9B9</accession>
<dbReference type="Proteomes" id="UP000481876">
    <property type="component" value="Unassembled WGS sequence"/>
</dbReference>
<gene>
    <name evidence="1" type="ORF">F9L04_06775</name>
</gene>
<reference evidence="1 2" key="1">
    <citation type="submission" date="2019-09" db="EMBL/GenBank/DDBJ databases">
        <title>Taxonomic organization of the family Brucellaceae based on a phylogenomic approach.</title>
        <authorList>
            <person name="Leclercq S."/>
            <person name="Cloeckaert A."/>
            <person name="Zygmunt M.S."/>
        </authorList>
    </citation>
    <scope>NUCLEOTIDE SEQUENCE [LARGE SCALE GENOMIC DNA]</scope>
    <source>
        <strain evidence="1 2">LMG 3313</strain>
    </source>
</reference>
<proteinExistence type="predicted"/>
<dbReference type="EMBL" id="WBWS01000005">
    <property type="protein sequence ID" value="KAB2772421.1"/>
    <property type="molecule type" value="Genomic_DNA"/>
</dbReference>